<accession>A0A917X6D8</accession>
<dbReference type="AlphaFoldDB" id="A0A917X6D8"/>
<name>A0A917X6D8_9ACTN</name>
<comment type="caution">
    <text evidence="2">The sequence shown here is derived from an EMBL/GenBank/DDBJ whole genome shotgun (WGS) entry which is preliminary data.</text>
</comment>
<keyword evidence="3" id="KW-1185">Reference proteome</keyword>
<organism evidence="2 3">
    <name type="scientific">Dactylosporangium sucinum</name>
    <dbReference type="NCBI Taxonomy" id="1424081"/>
    <lineage>
        <taxon>Bacteria</taxon>
        <taxon>Bacillati</taxon>
        <taxon>Actinomycetota</taxon>
        <taxon>Actinomycetes</taxon>
        <taxon>Micromonosporales</taxon>
        <taxon>Micromonosporaceae</taxon>
        <taxon>Dactylosporangium</taxon>
    </lineage>
</organism>
<evidence type="ECO:0000313" key="2">
    <source>
        <dbReference type="EMBL" id="GGM79197.1"/>
    </source>
</evidence>
<proteinExistence type="predicted"/>
<evidence type="ECO:0000256" key="1">
    <source>
        <dbReference type="SAM" id="MobiDB-lite"/>
    </source>
</evidence>
<reference evidence="2" key="2">
    <citation type="submission" date="2020-09" db="EMBL/GenBank/DDBJ databases">
        <authorList>
            <person name="Sun Q."/>
            <person name="Ohkuma M."/>
        </authorList>
    </citation>
    <scope>NUCLEOTIDE SEQUENCE</scope>
    <source>
        <strain evidence="2">JCM 19831</strain>
    </source>
</reference>
<gene>
    <name evidence="2" type="ORF">GCM10007977_095900</name>
</gene>
<feature type="region of interest" description="Disordered" evidence="1">
    <location>
        <begin position="18"/>
        <end position="37"/>
    </location>
</feature>
<evidence type="ECO:0000313" key="3">
    <source>
        <dbReference type="Proteomes" id="UP000642070"/>
    </source>
</evidence>
<feature type="region of interest" description="Disordered" evidence="1">
    <location>
        <begin position="83"/>
        <end position="126"/>
    </location>
</feature>
<protein>
    <submittedName>
        <fullName evidence="2">Uncharacterized protein</fullName>
    </submittedName>
</protein>
<sequence>MTSISGISGVTGVYGARMASLRPPPERAGGQDPMAPVARALGLSGDGLRQRLQHGNSLSDLAEEQGVSHADLIAAIKAGKPVSDANGAAAAENDDAAAERIAAATGKPPDDPDRFQRPGTLLDTTA</sequence>
<reference evidence="2" key="1">
    <citation type="journal article" date="2014" name="Int. J. Syst. Evol. Microbiol.">
        <title>Complete genome sequence of Corynebacterium casei LMG S-19264T (=DSM 44701T), isolated from a smear-ripened cheese.</title>
        <authorList>
            <consortium name="US DOE Joint Genome Institute (JGI-PGF)"/>
            <person name="Walter F."/>
            <person name="Albersmeier A."/>
            <person name="Kalinowski J."/>
            <person name="Ruckert C."/>
        </authorList>
    </citation>
    <scope>NUCLEOTIDE SEQUENCE</scope>
    <source>
        <strain evidence="2">JCM 19831</strain>
    </source>
</reference>
<dbReference type="Proteomes" id="UP000642070">
    <property type="component" value="Unassembled WGS sequence"/>
</dbReference>
<dbReference type="EMBL" id="BMPI01000080">
    <property type="protein sequence ID" value="GGM79197.1"/>
    <property type="molecule type" value="Genomic_DNA"/>
</dbReference>